<name>A0A2R6WTA0_MARPO</name>
<reference evidence="3" key="1">
    <citation type="journal article" date="2017" name="Cell">
        <title>Insights into land plant evolution garnered from the Marchantia polymorpha genome.</title>
        <authorList>
            <person name="Bowman J.L."/>
            <person name="Kohchi T."/>
            <person name="Yamato K.T."/>
            <person name="Jenkins J."/>
            <person name="Shu S."/>
            <person name="Ishizaki K."/>
            <person name="Yamaoka S."/>
            <person name="Nishihama R."/>
            <person name="Nakamura Y."/>
            <person name="Berger F."/>
            <person name="Adam C."/>
            <person name="Aki S.S."/>
            <person name="Althoff F."/>
            <person name="Araki T."/>
            <person name="Arteaga-Vazquez M.A."/>
            <person name="Balasubrmanian S."/>
            <person name="Barry K."/>
            <person name="Bauer D."/>
            <person name="Boehm C.R."/>
            <person name="Briginshaw L."/>
            <person name="Caballero-Perez J."/>
            <person name="Catarino B."/>
            <person name="Chen F."/>
            <person name="Chiyoda S."/>
            <person name="Chovatia M."/>
            <person name="Davies K.M."/>
            <person name="Delmans M."/>
            <person name="Demura T."/>
            <person name="Dierschke T."/>
            <person name="Dolan L."/>
            <person name="Dorantes-Acosta A.E."/>
            <person name="Eklund D.M."/>
            <person name="Florent S.N."/>
            <person name="Flores-Sandoval E."/>
            <person name="Fujiyama A."/>
            <person name="Fukuzawa H."/>
            <person name="Galik B."/>
            <person name="Grimanelli D."/>
            <person name="Grimwood J."/>
            <person name="Grossniklaus U."/>
            <person name="Hamada T."/>
            <person name="Haseloff J."/>
            <person name="Hetherington A.J."/>
            <person name="Higo A."/>
            <person name="Hirakawa Y."/>
            <person name="Hundley H.N."/>
            <person name="Ikeda Y."/>
            <person name="Inoue K."/>
            <person name="Inoue S.I."/>
            <person name="Ishida S."/>
            <person name="Jia Q."/>
            <person name="Kakita M."/>
            <person name="Kanazawa T."/>
            <person name="Kawai Y."/>
            <person name="Kawashima T."/>
            <person name="Kennedy M."/>
            <person name="Kinose K."/>
            <person name="Kinoshita T."/>
            <person name="Kohara Y."/>
            <person name="Koide E."/>
            <person name="Komatsu K."/>
            <person name="Kopischke S."/>
            <person name="Kubo M."/>
            <person name="Kyozuka J."/>
            <person name="Lagercrantz U."/>
            <person name="Lin S.S."/>
            <person name="Lindquist E."/>
            <person name="Lipzen A.M."/>
            <person name="Lu C.W."/>
            <person name="De Luna E."/>
            <person name="Martienssen R.A."/>
            <person name="Minamino N."/>
            <person name="Mizutani M."/>
            <person name="Mizutani M."/>
            <person name="Mochizuki N."/>
            <person name="Monte I."/>
            <person name="Mosher R."/>
            <person name="Nagasaki H."/>
            <person name="Nakagami H."/>
            <person name="Naramoto S."/>
            <person name="Nishitani K."/>
            <person name="Ohtani M."/>
            <person name="Okamoto T."/>
            <person name="Okumura M."/>
            <person name="Phillips J."/>
            <person name="Pollak B."/>
            <person name="Reinders A."/>
            <person name="Rovekamp M."/>
            <person name="Sano R."/>
            <person name="Sawa S."/>
            <person name="Schmid M.W."/>
            <person name="Shirakawa M."/>
            <person name="Solano R."/>
            <person name="Spunde A."/>
            <person name="Suetsugu N."/>
            <person name="Sugano S."/>
            <person name="Sugiyama A."/>
            <person name="Sun R."/>
            <person name="Suzuki Y."/>
            <person name="Takenaka M."/>
            <person name="Takezawa D."/>
            <person name="Tomogane H."/>
            <person name="Tsuzuki M."/>
            <person name="Ueda T."/>
            <person name="Umeda M."/>
            <person name="Ward J.M."/>
            <person name="Watanabe Y."/>
            <person name="Yazaki K."/>
            <person name="Yokoyama R."/>
            <person name="Yoshitake Y."/>
            <person name="Yotsui I."/>
            <person name="Zachgo S."/>
            <person name="Schmutz J."/>
        </authorList>
    </citation>
    <scope>NUCLEOTIDE SEQUENCE [LARGE SCALE GENOMIC DNA]</scope>
    <source>
        <strain evidence="3">Tak-1</strain>
    </source>
</reference>
<evidence type="ECO:0000313" key="3">
    <source>
        <dbReference type="Proteomes" id="UP000244005"/>
    </source>
</evidence>
<dbReference type="AlphaFoldDB" id="A0A2R6WTA0"/>
<feature type="region of interest" description="Disordered" evidence="1">
    <location>
        <begin position="26"/>
        <end position="86"/>
    </location>
</feature>
<sequence>MASAARQGVQRSLASCSRAAVRFCNKSGPQNSSSGSSFASRLQTCSESNVGTRTGSFTAPRSPTASSSSPFTASRSSPSSPIGGRSFASQIVRLPGEIGVLQSMMPLYSATANSRLVSRIGTNGDSPILQGTLTHISPEL</sequence>
<evidence type="ECO:0000256" key="1">
    <source>
        <dbReference type="SAM" id="MobiDB-lite"/>
    </source>
</evidence>
<accession>A0A2R6WTA0</accession>
<organism evidence="2 3">
    <name type="scientific">Marchantia polymorpha</name>
    <name type="common">Common liverwort</name>
    <name type="synonym">Marchantia aquatica</name>
    <dbReference type="NCBI Taxonomy" id="3197"/>
    <lineage>
        <taxon>Eukaryota</taxon>
        <taxon>Viridiplantae</taxon>
        <taxon>Streptophyta</taxon>
        <taxon>Embryophyta</taxon>
        <taxon>Marchantiophyta</taxon>
        <taxon>Marchantiopsida</taxon>
        <taxon>Marchantiidae</taxon>
        <taxon>Marchantiales</taxon>
        <taxon>Marchantiaceae</taxon>
        <taxon>Marchantia</taxon>
    </lineage>
</organism>
<gene>
    <name evidence="2" type="ORF">MARPO_0059s0035</name>
</gene>
<proteinExistence type="predicted"/>
<protein>
    <submittedName>
        <fullName evidence="2">Uncharacterized protein</fullName>
    </submittedName>
</protein>
<feature type="compositionally biased region" description="Low complexity" evidence="1">
    <location>
        <begin position="56"/>
        <end position="81"/>
    </location>
</feature>
<feature type="compositionally biased region" description="Low complexity" evidence="1">
    <location>
        <begin position="27"/>
        <end position="40"/>
    </location>
</feature>
<dbReference type="Proteomes" id="UP000244005">
    <property type="component" value="Unassembled WGS sequence"/>
</dbReference>
<dbReference type="EMBL" id="KZ772731">
    <property type="protein sequence ID" value="PTQ37087.1"/>
    <property type="molecule type" value="Genomic_DNA"/>
</dbReference>
<dbReference type="Gramene" id="Mp6g13150.1">
    <property type="protein sequence ID" value="Mp6g13150.1.cds"/>
    <property type="gene ID" value="Mp6g13150"/>
</dbReference>
<keyword evidence="3" id="KW-1185">Reference proteome</keyword>
<feature type="compositionally biased region" description="Polar residues" evidence="1">
    <location>
        <begin position="41"/>
        <end position="55"/>
    </location>
</feature>
<evidence type="ECO:0000313" key="2">
    <source>
        <dbReference type="EMBL" id="PTQ37087.1"/>
    </source>
</evidence>
<dbReference type="OrthoDB" id="1937908at2759"/>